<keyword evidence="3 9" id="KW-0808">Transferase</keyword>
<dbReference type="InterPro" id="IPR014371">
    <property type="entry name" value="Oat_ACAT_DAG_ARE"/>
</dbReference>
<feature type="transmembrane region" description="Helical" evidence="11">
    <location>
        <begin position="76"/>
        <end position="95"/>
    </location>
</feature>
<dbReference type="InterPro" id="IPR004299">
    <property type="entry name" value="MBOAT_fam"/>
</dbReference>
<dbReference type="Pfam" id="PF03062">
    <property type="entry name" value="MBOAT"/>
    <property type="match status" value="1"/>
</dbReference>
<evidence type="ECO:0000256" key="7">
    <source>
        <dbReference type="ARBA" id="ARBA00023136"/>
    </source>
</evidence>
<dbReference type="PANTHER" id="PTHR10408:SF9">
    <property type="entry name" value="STEROL O-ACYLTRANSFERASE 2-RELATED"/>
    <property type="match status" value="1"/>
</dbReference>
<evidence type="ECO:0000256" key="5">
    <source>
        <dbReference type="ARBA" id="ARBA00022824"/>
    </source>
</evidence>
<keyword evidence="8 9" id="KW-0012">Acyltransferase</keyword>
<comment type="caution">
    <text evidence="12">The sequence shown here is derived from an EMBL/GenBank/DDBJ whole genome shotgun (WGS) entry which is preliminary data.</text>
</comment>
<keyword evidence="7 9" id="KW-0472">Membrane</keyword>
<evidence type="ECO:0000256" key="8">
    <source>
        <dbReference type="ARBA" id="ARBA00023315"/>
    </source>
</evidence>
<evidence type="ECO:0000313" key="13">
    <source>
        <dbReference type="Proteomes" id="UP001162131"/>
    </source>
</evidence>
<keyword evidence="6 11" id="KW-1133">Transmembrane helix</keyword>
<dbReference type="PANTHER" id="PTHR10408">
    <property type="entry name" value="STEROL O-ACYLTRANSFERASE"/>
    <property type="match status" value="1"/>
</dbReference>
<feature type="transmembrane region" description="Helical" evidence="11">
    <location>
        <begin position="378"/>
        <end position="397"/>
    </location>
</feature>
<keyword evidence="13" id="KW-1185">Reference proteome</keyword>
<dbReference type="PIRSF" id="PIRSF000439">
    <property type="entry name" value="Oat_ACAT_DAG_ARE"/>
    <property type="match status" value="1"/>
</dbReference>
<dbReference type="AlphaFoldDB" id="A0AAU9IC33"/>
<protein>
    <recommendedName>
        <fullName evidence="9">O-acyltransferase</fullName>
    </recommendedName>
</protein>
<evidence type="ECO:0000256" key="4">
    <source>
        <dbReference type="ARBA" id="ARBA00022692"/>
    </source>
</evidence>
<dbReference type="GO" id="GO:0005789">
    <property type="term" value="C:endoplasmic reticulum membrane"/>
    <property type="evidence" value="ECO:0007669"/>
    <property type="project" value="UniProtKB-SubCell"/>
</dbReference>
<feature type="transmembrane region" description="Helical" evidence="11">
    <location>
        <begin position="36"/>
        <end position="56"/>
    </location>
</feature>
<evidence type="ECO:0000256" key="11">
    <source>
        <dbReference type="SAM" id="Phobius"/>
    </source>
</evidence>
<dbReference type="EMBL" id="CAJZBQ010000003">
    <property type="protein sequence ID" value="CAG9310946.1"/>
    <property type="molecule type" value="Genomic_DNA"/>
</dbReference>
<evidence type="ECO:0000313" key="12">
    <source>
        <dbReference type="EMBL" id="CAG9310946.1"/>
    </source>
</evidence>
<feature type="transmembrane region" description="Helical" evidence="11">
    <location>
        <begin position="246"/>
        <end position="266"/>
    </location>
</feature>
<gene>
    <name evidence="12" type="ORF">BSTOLATCC_MIC2660</name>
</gene>
<evidence type="ECO:0000256" key="10">
    <source>
        <dbReference type="PIRSR" id="PIRSR000439-1"/>
    </source>
</evidence>
<comment type="subcellular location">
    <subcellularLocation>
        <location evidence="1 9">Endoplasmic reticulum membrane</location>
        <topology evidence="1 9">Multi-pass membrane protein</topology>
    </subcellularLocation>
</comment>
<evidence type="ECO:0000256" key="2">
    <source>
        <dbReference type="ARBA" id="ARBA00009010"/>
    </source>
</evidence>
<name>A0AAU9IC33_9CILI</name>
<evidence type="ECO:0000256" key="3">
    <source>
        <dbReference type="ARBA" id="ARBA00022679"/>
    </source>
</evidence>
<sequence>MAKRDRNSLSYIKCTPSYFDLVDRNSGFYKSDMRGFYIMFTLISSGYIAITAYVKFVTKGILFEDSYLQKMLQDFFVVSLIWPGIFCYSWLAYFLQLLIIKGFPLKVANILQHFSQSLMFIAASHLTLARNWGLTQTSFATMLALVHFMKMHSYTMVNRDLRELALENPGKSEYPQNVNAKNFLIFMVTPALVYQTSYPKIPKFRLSYFLQKLVLLIVQLDMEYIIASDHILPIINMSNVLPLTEVFSRLVIPCLIFYIMIFLIIFEQILNLFAEMSLFGDREFYSDWWNSTTFEEFNRKWNRTVHLFLHKHVYLECLQRYQLSENTSKFITFFFSACCHEMVLALICRDIKPYLMLLMIFQIPVMLFQKYLNRTLFGLYFVWGSMMVGLPLLLSLYSKGL</sequence>
<evidence type="ECO:0000256" key="6">
    <source>
        <dbReference type="ARBA" id="ARBA00022989"/>
    </source>
</evidence>
<comment type="similarity">
    <text evidence="2 9">Belongs to the membrane-bound acyltransferase family. Sterol o-acyltransferase subfamily.</text>
</comment>
<dbReference type="Proteomes" id="UP001162131">
    <property type="component" value="Unassembled WGS sequence"/>
</dbReference>
<keyword evidence="4 11" id="KW-0812">Transmembrane</keyword>
<feature type="active site" evidence="10">
    <location>
        <position position="340"/>
    </location>
</feature>
<organism evidence="12 13">
    <name type="scientific">Blepharisma stoltei</name>
    <dbReference type="NCBI Taxonomy" id="1481888"/>
    <lineage>
        <taxon>Eukaryota</taxon>
        <taxon>Sar</taxon>
        <taxon>Alveolata</taxon>
        <taxon>Ciliophora</taxon>
        <taxon>Postciliodesmatophora</taxon>
        <taxon>Heterotrichea</taxon>
        <taxon>Heterotrichida</taxon>
        <taxon>Blepharismidae</taxon>
        <taxon>Blepharisma</taxon>
    </lineage>
</organism>
<proteinExistence type="inferred from homology"/>
<reference evidence="12" key="1">
    <citation type="submission" date="2021-09" db="EMBL/GenBank/DDBJ databases">
        <authorList>
            <consortium name="AG Swart"/>
            <person name="Singh M."/>
            <person name="Singh A."/>
            <person name="Seah K."/>
            <person name="Emmerich C."/>
        </authorList>
    </citation>
    <scope>NUCLEOTIDE SEQUENCE</scope>
    <source>
        <strain evidence="12">ATCC30299</strain>
    </source>
</reference>
<feature type="transmembrane region" description="Helical" evidence="11">
    <location>
        <begin position="132"/>
        <end position="149"/>
    </location>
</feature>
<evidence type="ECO:0000256" key="1">
    <source>
        <dbReference type="ARBA" id="ARBA00004477"/>
    </source>
</evidence>
<evidence type="ECO:0000256" key="9">
    <source>
        <dbReference type="PIRNR" id="PIRNR000439"/>
    </source>
</evidence>
<dbReference type="GO" id="GO:0008374">
    <property type="term" value="F:O-acyltransferase activity"/>
    <property type="evidence" value="ECO:0007669"/>
    <property type="project" value="InterPro"/>
</dbReference>
<accession>A0AAU9IC33</accession>
<keyword evidence="5 9" id="KW-0256">Endoplasmic reticulum</keyword>